<dbReference type="InterPro" id="IPR050425">
    <property type="entry name" value="NAD(P)_dehydrat-like"/>
</dbReference>
<feature type="domain" description="3-beta hydroxysteroid dehydrogenase/isomerase" evidence="4">
    <location>
        <begin position="58"/>
        <end position="184"/>
    </location>
</feature>
<evidence type="ECO:0000256" key="1">
    <source>
        <dbReference type="ARBA" id="ARBA00022857"/>
    </source>
</evidence>
<dbReference type="Proteomes" id="UP000515151">
    <property type="component" value="Chromosome 2"/>
</dbReference>
<keyword evidence="2 3" id="KW-0560">Oxidoreductase</keyword>
<dbReference type="Gene3D" id="3.40.50.720">
    <property type="entry name" value="NAD(P)-binding Rossmann-like Domain"/>
    <property type="match status" value="1"/>
</dbReference>
<evidence type="ECO:0000313" key="6">
    <source>
        <dbReference type="RefSeq" id="XP_031381727.1"/>
    </source>
</evidence>
<comment type="similarity">
    <text evidence="3">Belongs to the 3-beta-HSD family.</text>
</comment>
<organism evidence="5 6">
    <name type="scientific">Punica granatum</name>
    <name type="common">Pomegranate</name>
    <dbReference type="NCBI Taxonomy" id="22663"/>
    <lineage>
        <taxon>Eukaryota</taxon>
        <taxon>Viridiplantae</taxon>
        <taxon>Streptophyta</taxon>
        <taxon>Embryophyta</taxon>
        <taxon>Tracheophyta</taxon>
        <taxon>Spermatophyta</taxon>
        <taxon>Magnoliopsida</taxon>
        <taxon>eudicotyledons</taxon>
        <taxon>Gunneridae</taxon>
        <taxon>Pentapetalae</taxon>
        <taxon>rosids</taxon>
        <taxon>malvids</taxon>
        <taxon>Myrtales</taxon>
        <taxon>Lythraceae</taxon>
        <taxon>Punica</taxon>
    </lineage>
</organism>
<evidence type="ECO:0000313" key="5">
    <source>
        <dbReference type="Proteomes" id="UP000515151"/>
    </source>
</evidence>
<dbReference type="FunFam" id="3.40.50.720:FF:000388">
    <property type="entry name" value="Cinnamoyl-CoA reductase-like SNL6"/>
    <property type="match status" value="1"/>
</dbReference>
<sequence length="381" mass="42214">MGIVRTEEIKRTEIEEFQRMLLSCASVHRRKDEEGLKRGPRAGPGLVEDDEQDKVVCVTSGVSYLGRAIVNRLLLRGYSVRITVDNQEDLEKLREMETTGEMGTGRGRSNFWAVVAKLSDVGRLSDAFEGCRGVFHTCSFADPAGLSGYSKSMAEIEVKATENVMEACARTPSVRSCVLTSSLLACVWRPDDPDNELSCVINPESWSNESVCLDKKLWYALGKLRAEKAAWRIAEERGLKLTTICSALITGPQVCGRNPTPTIAYLKGAPEMYMNGLLATVDALRLADAHVSVYEAMNHQMASGRYICFDRVIDRPDKAAGLASEMGFPMDKICGSSTSGELTPRPRFELSNWKLSALMSRTPRCCFEESNVISDVHRFCR</sequence>
<dbReference type="CDD" id="cd08958">
    <property type="entry name" value="FR_SDR_e"/>
    <property type="match status" value="1"/>
</dbReference>
<keyword evidence="1" id="KW-0521">NADP</keyword>
<dbReference type="PANTHER" id="PTHR10366:SF483">
    <property type="entry name" value="CINNAMOYL COA REDUCTASE-LIKE PROTEIN"/>
    <property type="match status" value="1"/>
</dbReference>
<dbReference type="OrthoDB" id="2735536at2759"/>
<dbReference type="InterPro" id="IPR002225">
    <property type="entry name" value="3Beta_OHSteriod_DH/Estase"/>
</dbReference>
<name>A0A6P8CCV1_PUNGR</name>
<accession>A0A6P8CCV1</accession>
<dbReference type="InterPro" id="IPR036291">
    <property type="entry name" value="NAD(P)-bd_dom_sf"/>
</dbReference>
<dbReference type="Pfam" id="PF01073">
    <property type="entry name" value="3Beta_HSD"/>
    <property type="match status" value="1"/>
</dbReference>
<reference evidence="5" key="1">
    <citation type="journal article" date="2020" name="Plant Biotechnol. J.">
        <title>The pomegranate (Punica granatum L.) draft genome dissects genetic divergence between soft- and hard-seeded cultivars.</title>
        <authorList>
            <person name="Luo X."/>
            <person name="Li H."/>
            <person name="Wu Z."/>
            <person name="Yao W."/>
            <person name="Zhao P."/>
            <person name="Cao D."/>
            <person name="Yu H."/>
            <person name="Li K."/>
            <person name="Poudel K."/>
            <person name="Zhao D."/>
            <person name="Zhang F."/>
            <person name="Xia X."/>
            <person name="Chen L."/>
            <person name="Wang Q."/>
            <person name="Jing D."/>
            <person name="Cao S."/>
        </authorList>
    </citation>
    <scope>NUCLEOTIDE SEQUENCE [LARGE SCALE GENOMIC DNA]</scope>
    <source>
        <strain evidence="5">cv. Tunisia</strain>
    </source>
</reference>
<dbReference type="RefSeq" id="XP_031381727.1">
    <property type="nucleotide sequence ID" value="XM_031525867.1"/>
</dbReference>
<protein>
    <submittedName>
        <fullName evidence="6">Cinnamoyl-CoA reductase-like SNL6</fullName>
    </submittedName>
</protein>
<gene>
    <name evidence="6" type="primary">LOC116196239</name>
</gene>
<keyword evidence="5" id="KW-1185">Reference proteome</keyword>
<evidence type="ECO:0000259" key="4">
    <source>
        <dbReference type="Pfam" id="PF01073"/>
    </source>
</evidence>
<proteinExistence type="inferred from homology"/>
<evidence type="ECO:0000256" key="2">
    <source>
        <dbReference type="ARBA" id="ARBA00023002"/>
    </source>
</evidence>
<dbReference type="SUPFAM" id="SSF51735">
    <property type="entry name" value="NAD(P)-binding Rossmann-fold domains"/>
    <property type="match status" value="1"/>
</dbReference>
<dbReference type="GO" id="GO:0006694">
    <property type="term" value="P:steroid biosynthetic process"/>
    <property type="evidence" value="ECO:0007669"/>
    <property type="project" value="InterPro"/>
</dbReference>
<reference evidence="6" key="2">
    <citation type="submission" date="2025-08" db="UniProtKB">
        <authorList>
            <consortium name="RefSeq"/>
        </authorList>
    </citation>
    <scope>IDENTIFICATION</scope>
    <source>
        <tissue evidence="6">Leaf</tissue>
    </source>
</reference>
<evidence type="ECO:0000256" key="3">
    <source>
        <dbReference type="RuleBase" id="RU004475"/>
    </source>
</evidence>
<dbReference type="PANTHER" id="PTHR10366">
    <property type="entry name" value="NAD DEPENDENT EPIMERASE/DEHYDRATASE"/>
    <property type="match status" value="1"/>
</dbReference>
<dbReference type="AlphaFoldDB" id="A0A6P8CCV1"/>
<dbReference type="GO" id="GO:0016616">
    <property type="term" value="F:oxidoreductase activity, acting on the CH-OH group of donors, NAD or NADP as acceptor"/>
    <property type="evidence" value="ECO:0007669"/>
    <property type="project" value="InterPro"/>
</dbReference>
<dbReference type="GeneID" id="116196239"/>